<evidence type="ECO:0000259" key="3">
    <source>
        <dbReference type="SMART" id="SM00507"/>
    </source>
</evidence>
<evidence type="ECO:0000256" key="1">
    <source>
        <dbReference type="ARBA" id="ARBA00023450"/>
    </source>
</evidence>
<sequence length="427" mass="47044">MGLGEILEEIRSVSRESWQLTDDALASSLVEVCSAIHGLEALRYRLISDMNERGAIPSGYTSVAAWLACSTSLNTREAVRIERRADALRSSPEVRAAYEADDICADHAAMVINFLERPPAAMPEEAAPAALKFLVDAAKDRDTRVLRGAIVKLKQVFETDDPPPAEDLDRNEFFASPTSNGRVVLKGDVDAETGEMLLSALSPLSKPRPASDAEPDRRTPAQRRADALTEVLRRYHDAACGPDEGNERPHLHVHINANDLVDKSGSDKPAADRGAYDEMFAATDVGWTPWMGPLSVDTVRRLACDCTLSPILLDENGTPIDLGRTTKVISRKLRRALVARDHGCAFPGCGRPPSWCDGHHVKHWADGGPTDLDNLVLLCRFHHRMIHHSGWDVIIGEDRHPWFIPPVQRDRFREPLPANNRGTPVPA</sequence>
<feature type="compositionally biased region" description="Basic and acidic residues" evidence="2">
    <location>
        <begin position="209"/>
        <end position="223"/>
    </location>
</feature>
<dbReference type="CDD" id="cd00085">
    <property type="entry name" value="HNHc"/>
    <property type="match status" value="1"/>
</dbReference>
<comment type="caution">
    <text evidence="4">The sequence shown here is derived from an EMBL/GenBank/DDBJ whole genome shotgun (WGS) entry which is preliminary data.</text>
</comment>
<dbReference type="GO" id="GO:0004519">
    <property type="term" value="F:endonuclease activity"/>
    <property type="evidence" value="ECO:0007669"/>
    <property type="project" value="InterPro"/>
</dbReference>
<comment type="similarity">
    <text evidence="1">Belongs to the Rv1128c/1148c/1588c/1702c/1945/3466 family.</text>
</comment>
<dbReference type="OrthoDB" id="5173535at2"/>
<evidence type="ECO:0000256" key="2">
    <source>
        <dbReference type="SAM" id="MobiDB-lite"/>
    </source>
</evidence>
<dbReference type="Pfam" id="PF01844">
    <property type="entry name" value="HNH"/>
    <property type="match status" value="1"/>
</dbReference>
<dbReference type="SMART" id="SM00507">
    <property type="entry name" value="HNHc"/>
    <property type="match status" value="1"/>
</dbReference>
<name>A0A5A7SAB1_9NOCA</name>
<dbReference type="RefSeq" id="WP_149430348.1">
    <property type="nucleotide sequence ID" value="NZ_VLNY01000004.1"/>
</dbReference>
<dbReference type="InterPro" id="IPR002711">
    <property type="entry name" value="HNH"/>
</dbReference>
<organism evidence="4 5">
    <name type="scientific">Antrihabitans cavernicola</name>
    <dbReference type="NCBI Taxonomy" id="2495913"/>
    <lineage>
        <taxon>Bacteria</taxon>
        <taxon>Bacillati</taxon>
        <taxon>Actinomycetota</taxon>
        <taxon>Actinomycetes</taxon>
        <taxon>Mycobacteriales</taxon>
        <taxon>Nocardiaceae</taxon>
        <taxon>Antrihabitans</taxon>
    </lineage>
</organism>
<keyword evidence="5" id="KW-1185">Reference proteome</keyword>
<feature type="region of interest" description="Disordered" evidence="2">
    <location>
        <begin position="201"/>
        <end position="223"/>
    </location>
</feature>
<protein>
    <submittedName>
        <fullName evidence="4">DUF222 domain-containing protein</fullName>
    </submittedName>
</protein>
<reference evidence="4 5" key="1">
    <citation type="submission" date="2019-07" db="EMBL/GenBank/DDBJ databases">
        <title>Rhodococcus cavernicolus sp. nov., isolated from a cave.</title>
        <authorList>
            <person name="Lee S.D."/>
        </authorList>
    </citation>
    <scope>NUCLEOTIDE SEQUENCE [LARGE SCALE GENOMIC DNA]</scope>
    <source>
        <strain evidence="4 5">C1-24</strain>
    </source>
</reference>
<dbReference type="AlphaFoldDB" id="A0A5A7SAB1"/>
<dbReference type="GO" id="GO:0008270">
    <property type="term" value="F:zinc ion binding"/>
    <property type="evidence" value="ECO:0007669"/>
    <property type="project" value="InterPro"/>
</dbReference>
<evidence type="ECO:0000313" key="5">
    <source>
        <dbReference type="Proteomes" id="UP000322244"/>
    </source>
</evidence>
<dbReference type="InterPro" id="IPR003870">
    <property type="entry name" value="DUF222"/>
</dbReference>
<dbReference type="GO" id="GO:0003676">
    <property type="term" value="F:nucleic acid binding"/>
    <property type="evidence" value="ECO:0007669"/>
    <property type="project" value="InterPro"/>
</dbReference>
<gene>
    <name evidence="4" type="ORF">FOY51_11445</name>
</gene>
<dbReference type="InterPro" id="IPR003615">
    <property type="entry name" value="HNH_nuc"/>
</dbReference>
<feature type="domain" description="HNH nuclease" evidence="3">
    <location>
        <begin position="332"/>
        <end position="384"/>
    </location>
</feature>
<evidence type="ECO:0000313" key="4">
    <source>
        <dbReference type="EMBL" id="KAA0023090.1"/>
    </source>
</evidence>
<dbReference type="Gene3D" id="1.10.30.50">
    <property type="match status" value="1"/>
</dbReference>
<dbReference type="Proteomes" id="UP000322244">
    <property type="component" value="Unassembled WGS sequence"/>
</dbReference>
<proteinExistence type="inferred from homology"/>
<accession>A0A5A7SAB1</accession>
<dbReference type="EMBL" id="VLNY01000004">
    <property type="protein sequence ID" value="KAA0023090.1"/>
    <property type="molecule type" value="Genomic_DNA"/>
</dbReference>
<dbReference type="Pfam" id="PF02720">
    <property type="entry name" value="DUF222"/>
    <property type="match status" value="1"/>
</dbReference>